<name>A0A0E9VGD7_ANGAN</name>
<reference evidence="1" key="2">
    <citation type="journal article" date="2015" name="Fish Shellfish Immunol.">
        <title>Early steps in the European eel (Anguilla anguilla)-Vibrio vulnificus interaction in the gills: Role of the RtxA13 toxin.</title>
        <authorList>
            <person name="Callol A."/>
            <person name="Pajuelo D."/>
            <person name="Ebbesson L."/>
            <person name="Teles M."/>
            <person name="MacKenzie S."/>
            <person name="Amaro C."/>
        </authorList>
    </citation>
    <scope>NUCLEOTIDE SEQUENCE</scope>
</reference>
<proteinExistence type="predicted"/>
<evidence type="ECO:0000313" key="1">
    <source>
        <dbReference type="EMBL" id="JAH77204.1"/>
    </source>
</evidence>
<sequence>MLHSLLHNGCYCTCLVKNTNTWGLIKT</sequence>
<organism evidence="1">
    <name type="scientific">Anguilla anguilla</name>
    <name type="common">European freshwater eel</name>
    <name type="synonym">Muraena anguilla</name>
    <dbReference type="NCBI Taxonomy" id="7936"/>
    <lineage>
        <taxon>Eukaryota</taxon>
        <taxon>Metazoa</taxon>
        <taxon>Chordata</taxon>
        <taxon>Craniata</taxon>
        <taxon>Vertebrata</taxon>
        <taxon>Euteleostomi</taxon>
        <taxon>Actinopterygii</taxon>
        <taxon>Neopterygii</taxon>
        <taxon>Teleostei</taxon>
        <taxon>Anguilliformes</taxon>
        <taxon>Anguillidae</taxon>
        <taxon>Anguilla</taxon>
    </lineage>
</organism>
<protein>
    <submittedName>
        <fullName evidence="1">Uncharacterized protein</fullName>
    </submittedName>
</protein>
<dbReference type="AlphaFoldDB" id="A0A0E9VGD7"/>
<reference evidence="1" key="1">
    <citation type="submission" date="2014-11" db="EMBL/GenBank/DDBJ databases">
        <authorList>
            <person name="Amaro Gonzalez C."/>
        </authorList>
    </citation>
    <scope>NUCLEOTIDE SEQUENCE</scope>
</reference>
<dbReference type="EMBL" id="GBXM01031373">
    <property type="protein sequence ID" value="JAH77204.1"/>
    <property type="molecule type" value="Transcribed_RNA"/>
</dbReference>
<accession>A0A0E9VGD7</accession>